<dbReference type="Gene3D" id="3.40.120.10">
    <property type="entry name" value="Alpha-D-Glucose-1,6-Bisphosphate, subunit A, domain 3"/>
    <property type="match status" value="2"/>
</dbReference>
<comment type="cofactor">
    <cofactor evidence="1">
        <name>Mg(2+)</name>
        <dbReference type="ChEBI" id="CHEBI:18420"/>
    </cofactor>
</comment>
<dbReference type="PRINTS" id="PR00509">
    <property type="entry name" value="PGMPMM"/>
</dbReference>
<keyword evidence="5" id="KW-0597">Phosphoprotein</keyword>
<evidence type="ECO:0000256" key="5">
    <source>
        <dbReference type="ARBA" id="ARBA00022553"/>
    </source>
</evidence>
<dbReference type="EMBL" id="PJQY01002864">
    <property type="protein sequence ID" value="PQM42109.1"/>
    <property type="molecule type" value="Genomic_DNA"/>
</dbReference>
<evidence type="ECO:0000256" key="7">
    <source>
        <dbReference type="ARBA" id="ARBA00049318"/>
    </source>
</evidence>
<dbReference type="GO" id="GO:0009570">
    <property type="term" value="C:chloroplast stroma"/>
    <property type="evidence" value="ECO:0007669"/>
    <property type="project" value="TreeGrafter"/>
</dbReference>
<dbReference type="STRING" id="2094558.A0A314V3K0"/>
<dbReference type="PANTHER" id="PTHR42946:SF1">
    <property type="entry name" value="PHOSPHOGLUCOMUTASE (ALPHA-D-GLUCOSE-1,6-BISPHOSPHATE-DEPENDENT)"/>
    <property type="match status" value="1"/>
</dbReference>
<evidence type="ECO:0000256" key="3">
    <source>
        <dbReference type="ARBA" id="ARBA00011245"/>
    </source>
</evidence>
<sequence length="331" mass="35742">MSGKIIENVSVSQCYQLSRKFDTHYQRDNFAPFMRNMLPFQRGKLAWTAIPSMQLRNFSKYQSSFVNRRTVHCNAAPSTAVVPNLDKVDFLKLQNGSDIRGVAVAGVEGEPLNLTEPVSEAIAAGFAAWLLEKKKADGSRRLSISVGHDSRISAKKLEDAISRGIVGAGLDVVQYGLASTPAMFNSTVTEDDAFLCPVDGSIMITASHLPYNRNGFKFFTNAGGLGKADIKNILERAADLYNKFTAEGLTSSKGKALASVKRVDYMNVYTSDLVKAVRKAAGNIEKPLEGFHIVVDAGNGAGGFFAAKVLEPLGAVTSGSQFLEPDGNIDY</sequence>
<evidence type="ECO:0000256" key="2">
    <source>
        <dbReference type="ARBA" id="ARBA00010231"/>
    </source>
</evidence>
<proteinExistence type="inferred from homology"/>
<evidence type="ECO:0000256" key="8">
    <source>
        <dbReference type="ARBA" id="ARBA00049409"/>
    </source>
</evidence>
<dbReference type="SUPFAM" id="SSF53738">
    <property type="entry name" value="Phosphoglucomutase, first 3 domains"/>
    <property type="match status" value="2"/>
</dbReference>
<accession>A0A314V3K0</accession>
<keyword evidence="11" id="KW-1185">Reference proteome</keyword>
<dbReference type="InterPro" id="IPR016055">
    <property type="entry name" value="A-D-PHexomutase_a/b/a-I/II/III"/>
</dbReference>
<evidence type="ECO:0000313" key="10">
    <source>
        <dbReference type="EMBL" id="PQM42109.1"/>
    </source>
</evidence>
<dbReference type="InterPro" id="IPR005841">
    <property type="entry name" value="Alpha-D-phosphohexomutase_SF"/>
</dbReference>
<reference evidence="10 11" key="1">
    <citation type="submission" date="2018-02" db="EMBL/GenBank/DDBJ databases">
        <title>Draft genome of wild Prunus yedoensis var. nudiflora.</title>
        <authorList>
            <person name="Baek S."/>
            <person name="Kim J.-H."/>
            <person name="Choi K."/>
            <person name="Kim G.-B."/>
            <person name="Cho A."/>
            <person name="Jang H."/>
            <person name="Shin C.-H."/>
            <person name="Yu H.-J."/>
            <person name="Mun J.-H."/>
        </authorList>
    </citation>
    <scope>NUCLEOTIDE SEQUENCE [LARGE SCALE GENOMIC DNA]</scope>
    <source>
        <strain evidence="11">cv. Jeju island</strain>
        <tissue evidence="10">Leaf</tissue>
    </source>
</reference>
<dbReference type="GO" id="GO:0004615">
    <property type="term" value="F:phosphomannomutase activity"/>
    <property type="evidence" value="ECO:0007669"/>
    <property type="project" value="TreeGrafter"/>
</dbReference>
<dbReference type="InterPro" id="IPR050060">
    <property type="entry name" value="Phosphoglucosamine_mutase"/>
</dbReference>
<comment type="catalytic activity">
    <reaction evidence="8">
        <text>O-phospho-L-seryl-[protein] + alpha-D-glucose 1-phosphate = alpha-D-glucose 1,6-bisphosphate + L-seryl-[protein]</text>
        <dbReference type="Rhea" id="RHEA:68748"/>
        <dbReference type="Rhea" id="RHEA-COMP:9863"/>
        <dbReference type="Rhea" id="RHEA-COMP:11604"/>
        <dbReference type="ChEBI" id="CHEBI:29999"/>
        <dbReference type="ChEBI" id="CHEBI:58392"/>
        <dbReference type="ChEBI" id="CHEBI:58601"/>
        <dbReference type="ChEBI" id="CHEBI:83421"/>
    </reaction>
</comment>
<organism evidence="10 11">
    <name type="scientific">Prunus yedoensis var. nudiflora</name>
    <dbReference type="NCBI Taxonomy" id="2094558"/>
    <lineage>
        <taxon>Eukaryota</taxon>
        <taxon>Viridiplantae</taxon>
        <taxon>Streptophyta</taxon>
        <taxon>Embryophyta</taxon>
        <taxon>Tracheophyta</taxon>
        <taxon>Spermatophyta</taxon>
        <taxon>Magnoliopsida</taxon>
        <taxon>eudicotyledons</taxon>
        <taxon>Gunneridae</taxon>
        <taxon>Pentapetalae</taxon>
        <taxon>rosids</taxon>
        <taxon>fabids</taxon>
        <taxon>Rosales</taxon>
        <taxon>Rosaceae</taxon>
        <taxon>Amygdaloideae</taxon>
        <taxon>Amygdaleae</taxon>
        <taxon>Prunus</taxon>
    </lineage>
</organism>
<dbReference type="AlphaFoldDB" id="A0A314V3K0"/>
<feature type="domain" description="Alpha-D-phosphohexomutase alpha/beta/alpha" evidence="9">
    <location>
        <begin position="95"/>
        <end position="237"/>
    </location>
</feature>
<evidence type="ECO:0000256" key="6">
    <source>
        <dbReference type="ARBA" id="ARBA00023277"/>
    </source>
</evidence>
<comment type="catalytic activity">
    <reaction evidence="7">
        <text>alpha-D-glucose 1,6-bisphosphate + L-seryl-[protein] = O-phospho-L-seryl-[protein] + alpha-D-glucose 6-phosphate</text>
        <dbReference type="Rhea" id="RHEA:68752"/>
        <dbReference type="Rhea" id="RHEA-COMP:9863"/>
        <dbReference type="Rhea" id="RHEA-COMP:11604"/>
        <dbReference type="ChEBI" id="CHEBI:29999"/>
        <dbReference type="ChEBI" id="CHEBI:58225"/>
        <dbReference type="ChEBI" id="CHEBI:58392"/>
        <dbReference type="ChEBI" id="CHEBI:83421"/>
    </reaction>
</comment>
<gene>
    <name evidence="10" type="ORF">Pyn_02497</name>
</gene>
<evidence type="ECO:0000259" key="9">
    <source>
        <dbReference type="Pfam" id="PF02878"/>
    </source>
</evidence>
<comment type="caution">
    <text evidence="10">The sequence shown here is derived from an EMBL/GenBank/DDBJ whole genome shotgun (WGS) entry which is preliminary data.</text>
</comment>
<evidence type="ECO:0000256" key="4">
    <source>
        <dbReference type="ARBA" id="ARBA00022526"/>
    </source>
</evidence>
<dbReference type="Pfam" id="PF02878">
    <property type="entry name" value="PGM_PMM_I"/>
    <property type="match status" value="1"/>
</dbReference>
<name>A0A314V3K0_PRUYE</name>
<keyword evidence="4" id="KW-0313">Glucose metabolism</keyword>
<evidence type="ECO:0000256" key="1">
    <source>
        <dbReference type="ARBA" id="ARBA00001946"/>
    </source>
</evidence>
<comment type="subunit">
    <text evidence="3">Monomer.</text>
</comment>
<protein>
    <submittedName>
        <fullName evidence="10">Phosphomannomutase/phosphoglucomutase isoform X1</fullName>
    </submittedName>
</protein>
<dbReference type="InterPro" id="IPR005844">
    <property type="entry name" value="A-D-PHexomutase_a/b/a-I"/>
</dbReference>
<comment type="similarity">
    <text evidence="2">Belongs to the phosphohexose mutase family.</text>
</comment>
<evidence type="ECO:0000313" key="11">
    <source>
        <dbReference type="Proteomes" id="UP000250321"/>
    </source>
</evidence>
<dbReference type="GO" id="GO:0006006">
    <property type="term" value="P:glucose metabolic process"/>
    <property type="evidence" value="ECO:0007669"/>
    <property type="project" value="UniProtKB-KW"/>
</dbReference>
<dbReference type="FunFam" id="3.40.120.10:FF:000022">
    <property type="entry name" value="phosphomannomutase/phosphoglucomutase isoform X1"/>
    <property type="match status" value="1"/>
</dbReference>
<keyword evidence="6" id="KW-0119">Carbohydrate metabolism</keyword>
<dbReference type="OrthoDB" id="1743979at2759"/>
<dbReference type="Proteomes" id="UP000250321">
    <property type="component" value="Unassembled WGS sequence"/>
</dbReference>
<dbReference type="PANTHER" id="PTHR42946">
    <property type="entry name" value="PHOSPHOHEXOSE MUTASE"/>
    <property type="match status" value="1"/>
</dbReference>